<dbReference type="SUPFAM" id="SSF53474">
    <property type="entry name" value="alpha/beta-Hydrolases"/>
    <property type="match status" value="1"/>
</dbReference>
<comment type="caution">
    <text evidence="4">The sequence shown here is derived from an EMBL/GenBank/DDBJ whole genome shotgun (WGS) entry which is preliminary data.</text>
</comment>
<feature type="chain" id="PRO_5040996347" evidence="2">
    <location>
        <begin position="19"/>
        <end position="514"/>
    </location>
</feature>
<evidence type="ECO:0000256" key="1">
    <source>
        <dbReference type="SAM" id="MobiDB-lite"/>
    </source>
</evidence>
<accession>A0A9X4M624</accession>
<keyword evidence="5" id="KW-1185">Reference proteome</keyword>
<proteinExistence type="predicted"/>
<feature type="domain" description="Peptidase S33 tripeptidyl aminopeptidase-like C-terminal" evidence="3">
    <location>
        <begin position="411"/>
        <end position="512"/>
    </location>
</feature>
<evidence type="ECO:0000313" key="5">
    <source>
        <dbReference type="Proteomes" id="UP001152755"/>
    </source>
</evidence>
<protein>
    <submittedName>
        <fullName evidence="4">Alpha/beta hydrolase</fullName>
    </submittedName>
</protein>
<evidence type="ECO:0000256" key="2">
    <source>
        <dbReference type="SAM" id="SignalP"/>
    </source>
</evidence>
<gene>
    <name evidence="4" type="ORF">NVS88_18835</name>
</gene>
<dbReference type="InterPro" id="IPR013595">
    <property type="entry name" value="Pept_S33_TAP-like_C"/>
</dbReference>
<reference evidence="4" key="1">
    <citation type="submission" date="2022-08" db="EMBL/GenBank/DDBJ databases">
        <title>Genome analysis of Corynebacteriales strain.</title>
        <authorList>
            <person name="Lee S.D."/>
        </authorList>
    </citation>
    <scope>NUCLEOTIDE SEQUENCE</scope>
    <source>
        <strain evidence="4">D3-21</strain>
    </source>
</reference>
<dbReference type="AlphaFoldDB" id="A0A9X4M624"/>
<feature type="region of interest" description="Disordered" evidence="1">
    <location>
        <begin position="40"/>
        <end position="60"/>
    </location>
</feature>
<keyword evidence="4" id="KW-0378">Hydrolase</keyword>
<feature type="signal peptide" evidence="2">
    <location>
        <begin position="1"/>
        <end position="18"/>
    </location>
</feature>
<dbReference type="Gene3D" id="3.40.50.1820">
    <property type="entry name" value="alpha/beta hydrolase"/>
    <property type="match status" value="1"/>
</dbReference>
<dbReference type="EMBL" id="JANRHA010000015">
    <property type="protein sequence ID" value="MDG3016617.1"/>
    <property type="molecule type" value="Genomic_DNA"/>
</dbReference>
<dbReference type="InterPro" id="IPR029058">
    <property type="entry name" value="AB_hydrolase_fold"/>
</dbReference>
<name>A0A9X4M624_9ACTN</name>
<evidence type="ECO:0000259" key="3">
    <source>
        <dbReference type="Pfam" id="PF08386"/>
    </source>
</evidence>
<organism evidence="4 5">
    <name type="scientific">Speluncibacter jeojiensis</name>
    <dbReference type="NCBI Taxonomy" id="2710754"/>
    <lineage>
        <taxon>Bacteria</taxon>
        <taxon>Bacillati</taxon>
        <taxon>Actinomycetota</taxon>
        <taxon>Actinomycetes</taxon>
        <taxon>Mycobacteriales</taxon>
        <taxon>Speluncibacteraceae</taxon>
        <taxon>Speluncibacter</taxon>
    </lineage>
</organism>
<sequence length="514" mass="51702">MRRIVVIAVVLAACTACGAGPSTRPDVAVVQHQLGVAGATTTSAAPDNPAPPIEMPKSDLSWSDCTRSTLDRMHLGAGPAGLKLQCASVDVELDPGNSLQSFSLDALRASTPATPGDAAPVVLAAGTDRPATDALAQLATGPHAAILRSHPVVALDRRGIGGSGTLDCLTSAQRASLTTLADPTAPAMTQALSVLDTSKAATVACTDQISPAEQGFDALHAASDLDTLRRRWGVDRLALLTTGDGAAVALTYAAKVPNGLSRLVLDSPAPSNADTLTAAEQRIQGEEAALTAFVAQCASPGCPLGADPRAAVTDLLGRARAGTLPSVSVGALLTTIAQRLADPTTAWADRVTGLADLLARAGHDDPDALHTIASAVALTDGQFVAQCSDAPASPAAQRAVGVEPSWSSRYPDFGDYGMGRMLTCGAWPAHAAPPLPSTLPIPVLMLGGAADPVVGGGGPQSLATALNRVGTKTATVSWQGAGHPVLWNSDCAGTVVGRYLDSGALPAGGTACPA</sequence>
<dbReference type="GO" id="GO:0016787">
    <property type="term" value="F:hydrolase activity"/>
    <property type="evidence" value="ECO:0007669"/>
    <property type="project" value="UniProtKB-KW"/>
</dbReference>
<dbReference type="Proteomes" id="UP001152755">
    <property type="component" value="Unassembled WGS sequence"/>
</dbReference>
<keyword evidence="2" id="KW-0732">Signal</keyword>
<dbReference type="Pfam" id="PF08386">
    <property type="entry name" value="Abhydrolase_4"/>
    <property type="match status" value="1"/>
</dbReference>
<evidence type="ECO:0000313" key="4">
    <source>
        <dbReference type="EMBL" id="MDG3016617.1"/>
    </source>
</evidence>